<protein>
    <recommendedName>
        <fullName evidence="4">Netrin module non-TIMP type domain-containing protein</fullName>
    </recommendedName>
</protein>
<organism evidence="2 3">
    <name type="scientific">Janibacter terrae</name>
    <dbReference type="NCBI Taxonomy" id="103817"/>
    <lineage>
        <taxon>Bacteria</taxon>
        <taxon>Bacillati</taxon>
        <taxon>Actinomycetota</taxon>
        <taxon>Actinomycetes</taxon>
        <taxon>Micrococcales</taxon>
        <taxon>Intrasporangiaceae</taxon>
        <taxon>Janibacter</taxon>
    </lineage>
</organism>
<feature type="chain" id="PRO_5047039220" description="Netrin module non-TIMP type domain-containing protein" evidence="1">
    <location>
        <begin position="23"/>
        <end position="180"/>
    </location>
</feature>
<accession>A0ABZ2FDS2</accession>
<proteinExistence type="predicted"/>
<dbReference type="InterPro" id="IPR008993">
    <property type="entry name" value="TIMP-like_OB-fold"/>
</dbReference>
<evidence type="ECO:0000313" key="2">
    <source>
        <dbReference type="EMBL" id="WWF04519.1"/>
    </source>
</evidence>
<dbReference type="SUPFAM" id="SSF50242">
    <property type="entry name" value="TIMP-like"/>
    <property type="match status" value="1"/>
</dbReference>
<evidence type="ECO:0000313" key="3">
    <source>
        <dbReference type="Proteomes" id="UP001381003"/>
    </source>
</evidence>
<reference evidence="2 3" key="1">
    <citation type="submission" date="2022-09" db="EMBL/GenBank/DDBJ databases">
        <title>Complete genome sequence of Janibacter terrae strain COS04-44, PCL-degrading bacteria isolated from oil spilled coast.</title>
        <authorList>
            <person name="Park H."/>
            <person name="Kim J.Y."/>
            <person name="An S.H."/>
            <person name="Lee C.M."/>
            <person name="Weon H.-Y."/>
        </authorList>
    </citation>
    <scope>NUCLEOTIDE SEQUENCE [LARGE SCALE GENOMIC DNA]</scope>
    <source>
        <strain evidence="2 3">COS04-44</strain>
    </source>
</reference>
<sequence>MTLLACLLALPVAVLTAPAAHACSCDRPERASALESEVIAEVLVEGEERVGHDRVYDLRVVRQWHGSGAASVRLTTGADVTACGLRLVEGERYLLFAHERDGGGWQSSWCTATSGVGAKDVVVTRADIEERHGTGTVPASDHVESHRGGGPVPWLLLVGLATGVLALLGGCWWLLRGRRG</sequence>
<dbReference type="Gene3D" id="2.40.50.120">
    <property type="match status" value="1"/>
</dbReference>
<keyword evidence="1" id="KW-0732">Signal</keyword>
<evidence type="ECO:0000256" key="1">
    <source>
        <dbReference type="SAM" id="SignalP"/>
    </source>
</evidence>
<keyword evidence="3" id="KW-1185">Reference proteome</keyword>
<dbReference type="EMBL" id="CP104874">
    <property type="protein sequence ID" value="WWF04519.1"/>
    <property type="molecule type" value="Genomic_DNA"/>
</dbReference>
<evidence type="ECO:0008006" key="4">
    <source>
        <dbReference type="Google" id="ProtNLM"/>
    </source>
</evidence>
<name>A0ABZ2FDS2_9MICO</name>
<dbReference type="RefSeq" id="WP_338537847.1">
    <property type="nucleotide sequence ID" value="NZ_CP104874.1"/>
</dbReference>
<feature type="signal peptide" evidence="1">
    <location>
        <begin position="1"/>
        <end position="22"/>
    </location>
</feature>
<gene>
    <name evidence="2" type="ORF">N5P18_12600</name>
</gene>
<dbReference type="Proteomes" id="UP001381003">
    <property type="component" value="Chromosome"/>
</dbReference>